<dbReference type="RefSeq" id="XP_016982868.1">
    <property type="nucleotide sequence ID" value="XM_017127379.1"/>
</dbReference>
<dbReference type="EnsemblMetazoa" id="XM_017127379.1">
    <property type="protein sequence ID" value="XP_016982868.1"/>
    <property type="gene ID" value="LOC108047271"/>
</dbReference>
<evidence type="ECO:0000313" key="3">
    <source>
        <dbReference type="Proteomes" id="UP001652680"/>
    </source>
</evidence>
<dbReference type="InterPro" id="IPR027018">
    <property type="entry name" value="Hemolysin_E"/>
</dbReference>
<dbReference type="SUPFAM" id="SSF58100">
    <property type="entry name" value="Bacterial hemolysins"/>
    <property type="match status" value="1"/>
</dbReference>
<dbReference type="Gene3D" id="1.20.1170.10">
    <property type="match status" value="1"/>
</dbReference>
<keyword evidence="3" id="KW-1185">Reference proteome</keyword>
<protein>
    <submittedName>
        <fullName evidence="4">Hemolysin E-like</fullName>
    </submittedName>
</protein>
<dbReference type="Proteomes" id="UP001652680">
    <property type="component" value="Unassembled WGS sequence"/>
</dbReference>
<feature type="chain" id="PRO_5027680121" evidence="1">
    <location>
        <begin position="17"/>
        <end position="306"/>
    </location>
</feature>
<dbReference type="GO" id="GO:0044179">
    <property type="term" value="P:hemolysis in another organism"/>
    <property type="evidence" value="ECO:0007669"/>
    <property type="project" value="InterPro"/>
</dbReference>
<reference evidence="4" key="2">
    <citation type="submission" date="2025-04" db="UniProtKB">
        <authorList>
            <consortium name="RefSeq"/>
        </authorList>
    </citation>
    <scope>IDENTIFICATION</scope>
</reference>
<accession>A0A6P4F6A0</accession>
<reference evidence="3" key="1">
    <citation type="journal article" date="2021" name="Elife">
        <title>Highly contiguous assemblies of 101 drosophilid genomes.</title>
        <authorList>
            <person name="Kim B.Y."/>
            <person name="Wang J.R."/>
            <person name="Miller D.E."/>
            <person name="Barmina O."/>
            <person name="Delaney E."/>
            <person name="Thompson A."/>
            <person name="Comeault A.A."/>
            <person name="Peede D."/>
            <person name="D'Agostino E.R."/>
            <person name="Pelaez J."/>
            <person name="Aguilar J.M."/>
            <person name="Haji D."/>
            <person name="Matsunaga T."/>
            <person name="Armstrong E.E."/>
            <person name="Zych M."/>
            <person name="Ogawa Y."/>
            <person name="Stamenkovic-Radak M."/>
            <person name="Jelic M."/>
            <person name="Veselinovic M.S."/>
            <person name="Tanaskovic M."/>
            <person name="Eric P."/>
            <person name="Gao J.J."/>
            <person name="Katoh T.K."/>
            <person name="Toda M.J."/>
            <person name="Watabe H."/>
            <person name="Watada M."/>
            <person name="Davis J.S."/>
            <person name="Moyle L.C."/>
            <person name="Manoli G."/>
            <person name="Bertolini E."/>
            <person name="Kostal V."/>
            <person name="Hawley R.S."/>
            <person name="Takahashi A."/>
            <person name="Jones C.D."/>
            <person name="Price D.K."/>
            <person name="Whiteman N."/>
            <person name="Kopp A."/>
            <person name="Matute D.R."/>
            <person name="Petrov D.A."/>
        </authorList>
    </citation>
    <scope>NUCLEOTIDE SEQUENCE [LARGE SCALE GENOMIC DNA]</scope>
</reference>
<gene>
    <name evidence="4" type="primary">LOC108047271</name>
    <name evidence="2" type="synonym">108047271</name>
</gene>
<dbReference type="Pfam" id="PF06109">
    <property type="entry name" value="HlyE"/>
    <property type="match status" value="1"/>
</dbReference>
<sequence>MKCALLVLFAVGLSSARTITYHNLTVSSDEIISDEDILKNLTQSVYAFHQSMDDYIDWVSFDNIFEEMIKHSGELAVSNMGSIRSYFLKSRDFYFDAVASVYEWCATIDIMMTTYVYLFEDYTEQVKELQKDCLNETLNNGIKLLTRSVELLDQSRNHVNTGITDLSNVMSKVTNAFRNDQKEDTATINDLNKQTMNVLEKSLFNGIVSIIMVETIYKPEVQKKFDLIKSSFDFMNEKVRLSIKKGLEIKEKLSLEIVYITGLRGTVSSNKLTFGGKYMFPVLKMSANKLKNECSTYQTRHIKKTE</sequence>
<evidence type="ECO:0000313" key="4">
    <source>
        <dbReference type="RefSeq" id="XP_016982868.1"/>
    </source>
</evidence>
<feature type="signal peptide" evidence="1">
    <location>
        <begin position="1"/>
        <end position="16"/>
    </location>
</feature>
<evidence type="ECO:0000313" key="2">
    <source>
        <dbReference type="EnsemblMetazoa" id="XP_016982868.1"/>
    </source>
</evidence>
<dbReference type="AlphaFoldDB" id="A0A6P4F6A0"/>
<dbReference type="OrthoDB" id="10354838at2759"/>
<proteinExistence type="predicted"/>
<organism evidence="4">
    <name type="scientific">Drosophila rhopaloa</name>
    <name type="common">Fruit fly</name>
    <dbReference type="NCBI Taxonomy" id="1041015"/>
    <lineage>
        <taxon>Eukaryota</taxon>
        <taxon>Metazoa</taxon>
        <taxon>Ecdysozoa</taxon>
        <taxon>Arthropoda</taxon>
        <taxon>Hexapoda</taxon>
        <taxon>Insecta</taxon>
        <taxon>Pterygota</taxon>
        <taxon>Neoptera</taxon>
        <taxon>Endopterygota</taxon>
        <taxon>Diptera</taxon>
        <taxon>Brachycera</taxon>
        <taxon>Muscomorpha</taxon>
        <taxon>Ephydroidea</taxon>
        <taxon>Drosophilidae</taxon>
        <taxon>Drosophila</taxon>
        <taxon>Sophophora</taxon>
    </lineage>
</organism>
<name>A0A6P4F6A0_DRORH</name>
<dbReference type="GeneID" id="108047271"/>
<keyword evidence="1" id="KW-0732">Signal</keyword>
<dbReference type="CDD" id="cd22651">
    <property type="entry name" value="HlyE-like"/>
    <property type="match status" value="1"/>
</dbReference>
<reference evidence="2" key="3">
    <citation type="submission" date="2025-05" db="UniProtKB">
        <authorList>
            <consortium name="EnsemblMetazoa"/>
        </authorList>
    </citation>
    <scope>IDENTIFICATION</scope>
</reference>
<evidence type="ECO:0000256" key="1">
    <source>
        <dbReference type="SAM" id="SignalP"/>
    </source>
</evidence>